<evidence type="ECO:0000256" key="7">
    <source>
        <dbReference type="PROSITE-ProRule" id="PRU01355"/>
    </source>
</evidence>
<dbReference type="GO" id="GO:0008237">
    <property type="term" value="F:metallopeptidase activity"/>
    <property type="evidence" value="ECO:0007669"/>
    <property type="project" value="UniProtKB-KW"/>
</dbReference>
<keyword evidence="4 8" id="KW-0325">Glycoprotein</keyword>
<keyword evidence="3 6" id="KW-1015">Disulfide bond</keyword>
<dbReference type="SUPFAM" id="SSF55486">
    <property type="entry name" value="Metalloproteases ('zincins'), catalytic domain"/>
    <property type="match status" value="1"/>
</dbReference>
<keyword evidence="8" id="KW-0645">Protease</keyword>
<name>A0AAD8FC32_BIOPF</name>
<gene>
    <name evidence="9" type="ORF">Bpfe_012909</name>
</gene>
<evidence type="ECO:0000256" key="5">
    <source>
        <dbReference type="PIRSR" id="PIRSR601548-2"/>
    </source>
</evidence>
<reference evidence="9" key="2">
    <citation type="submission" date="2023-04" db="EMBL/GenBank/DDBJ databases">
        <authorList>
            <person name="Bu L."/>
            <person name="Lu L."/>
            <person name="Laidemitt M.R."/>
            <person name="Zhang S.M."/>
            <person name="Mutuku M."/>
            <person name="Mkoji G."/>
            <person name="Steinauer M."/>
            <person name="Loker E.S."/>
        </authorList>
    </citation>
    <scope>NUCLEOTIDE SEQUENCE</scope>
    <source>
        <strain evidence="9">KasaAsao</strain>
        <tissue evidence="9">Whole Snail</tissue>
    </source>
</reference>
<evidence type="ECO:0000256" key="8">
    <source>
        <dbReference type="RuleBase" id="RU361144"/>
    </source>
</evidence>
<comment type="caution">
    <text evidence="9">The sequence shown here is derived from an EMBL/GenBank/DDBJ whole genome shotgun (WGS) entry which is preliminary data.</text>
</comment>
<dbReference type="EC" id="3.4.-.-" evidence="8"/>
<feature type="disulfide bond" evidence="6 7">
    <location>
        <begin position="196"/>
        <end position="214"/>
    </location>
</feature>
<reference evidence="9" key="1">
    <citation type="journal article" date="2023" name="PLoS Negl. Trop. Dis.">
        <title>A genome sequence for Biomphalaria pfeifferi, the major vector snail for the human-infecting parasite Schistosoma mansoni.</title>
        <authorList>
            <person name="Bu L."/>
            <person name="Lu L."/>
            <person name="Laidemitt M.R."/>
            <person name="Zhang S.M."/>
            <person name="Mutuku M."/>
            <person name="Mkoji G."/>
            <person name="Steinauer M."/>
            <person name="Loker E.S."/>
        </authorList>
    </citation>
    <scope>NUCLEOTIDE SEQUENCE</scope>
    <source>
        <strain evidence="9">KasaAsao</strain>
    </source>
</reference>
<comment type="similarity">
    <text evidence="1 7 8">Belongs to the peptidase M2 family.</text>
</comment>
<keyword evidence="10" id="KW-1185">Reference proteome</keyword>
<dbReference type="CDD" id="cd06461">
    <property type="entry name" value="M2_ACE"/>
    <property type="match status" value="1"/>
</dbReference>
<dbReference type="GO" id="GO:0004180">
    <property type="term" value="F:carboxypeptidase activity"/>
    <property type="evidence" value="ECO:0007669"/>
    <property type="project" value="UniProtKB-KW"/>
</dbReference>
<keyword evidence="2" id="KW-0732">Signal</keyword>
<keyword evidence="8" id="KW-0862">Zinc</keyword>
<evidence type="ECO:0000256" key="2">
    <source>
        <dbReference type="ARBA" id="ARBA00022729"/>
    </source>
</evidence>
<proteinExistence type="inferred from homology"/>
<keyword evidence="8" id="KW-0482">Metalloprotease</keyword>
<dbReference type="PRINTS" id="PR00791">
    <property type="entry name" value="PEPDIPTASEA"/>
</dbReference>
<dbReference type="PANTHER" id="PTHR10514">
    <property type="entry name" value="ANGIOTENSIN-CONVERTING ENZYME"/>
    <property type="match status" value="1"/>
</dbReference>
<keyword evidence="8" id="KW-0121">Carboxypeptidase</keyword>
<dbReference type="GO" id="GO:0005886">
    <property type="term" value="C:plasma membrane"/>
    <property type="evidence" value="ECO:0007669"/>
    <property type="project" value="TreeGrafter"/>
</dbReference>
<dbReference type="GO" id="GO:0008241">
    <property type="term" value="F:peptidyl-dipeptidase activity"/>
    <property type="evidence" value="ECO:0007669"/>
    <property type="project" value="InterPro"/>
</dbReference>
<comment type="cofactor">
    <cofactor evidence="8">
        <name>Zn(2+)</name>
        <dbReference type="ChEBI" id="CHEBI:29105"/>
    </cofactor>
    <text evidence="8">Binds 1 zinc ion per subunit.</text>
</comment>
<protein>
    <recommendedName>
        <fullName evidence="8">Angiotensin-converting enzyme</fullName>
        <ecNumber evidence="8">3.4.-.-</ecNumber>
    </recommendedName>
</protein>
<dbReference type="Proteomes" id="UP001233172">
    <property type="component" value="Unassembled WGS sequence"/>
</dbReference>
<evidence type="ECO:0000313" key="10">
    <source>
        <dbReference type="Proteomes" id="UP001233172"/>
    </source>
</evidence>
<feature type="binding site" evidence="5">
    <location>
        <position position="68"/>
    </location>
    <ligand>
        <name>chloride</name>
        <dbReference type="ChEBI" id="CHEBI:17996"/>
        <label>1</label>
    </ligand>
</feature>
<sequence length="467" mass="54210">MKSESSKVKTGDMKSYRAYQELLKVWKDYRDAIGKKLKALYPEFVELGNEAIRISGYEDMGAYMLAPYVSDNPVDEMYTLYKGIRPLYEQLHAYVRGKLKRLYGEDHFPASGHIPAHILGDQLAIYWNYLENEFIPYPSLTTLDLTDEMVKQNYTVLKMIQTADQFYQALDLKPMPKEFWEKSVFEKPTDVPQFKCRNTYWDFRNGKDVRMQMCATVKFSDLLTAHKLMAYIQYTLQFADQPFVLQDDPNPSFEMALGEAMLLSVNSPHYLHSIGLLKEVIDNKELELNSLMTLALKIISFLPFGYLADKWRYQVFQGETTQDKYNKEWWNLRCQYQGIYPPAQRSSDDFDPGAAPWISSHASYLKVFVSYILQFQFYKALCDISGYEGPLHKCEISKSNAIGKKLSKMLKLGASKPWPEALEILTGKKAYDAQPLMDYFKPLMEFLKKENGKEKVGWETNCPLNNN</sequence>
<evidence type="ECO:0000313" key="9">
    <source>
        <dbReference type="EMBL" id="KAK0057679.1"/>
    </source>
</evidence>
<evidence type="ECO:0000256" key="3">
    <source>
        <dbReference type="ARBA" id="ARBA00023157"/>
    </source>
</evidence>
<feature type="disulfide bond" evidence="6">
    <location>
        <begin position="382"/>
        <end position="394"/>
    </location>
</feature>
<dbReference type="GO" id="GO:0046872">
    <property type="term" value="F:metal ion binding"/>
    <property type="evidence" value="ECO:0007669"/>
    <property type="project" value="UniProtKB-KW"/>
</dbReference>
<dbReference type="EMBL" id="JASAOG010000053">
    <property type="protein sequence ID" value="KAK0057679.1"/>
    <property type="molecule type" value="Genomic_DNA"/>
</dbReference>
<dbReference type="PANTHER" id="PTHR10514:SF27">
    <property type="entry name" value="ANGIOTENSIN-CONVERTING ENZYME"/>
    <property type="match status" value="1"/>
</dbReference>
<dbReference type="GO" id="GO:0006508">
    <property type="term" value="P:proteolysis"/>
    <property type="evidence" value="ECO:0007669"/>
    <property type="project" value="UniProtKB-KW"/>
</dbReference>
<evidence type="ECO:0000256" key="6">
    <source>
        <dbReference type="PIRSR" id="PIRSR601548-4"/>
    </source>
</evidence>
<accession>A0AAD8FC32</accession>
<dbReference type="AlphaFoldDB" id="A0AAD8FC32"/>
<dbReference type="PROSITE" id="PS52011">
    <property type="entry name" value="PEPTIDASE_M2"/>
    <property type="match status" value="1"/>
</dbReference>
<dbReference type="Pfam" id="PF01401">
    <property type="entry name" value="Peptidase_M2"/>
    <property type="match status" value="1"/>
</dbReference>
<dbReference type="InterPro" id="IPR001548">
    <property type="entry name" value="Peptidase_M2"/>
</dbReference>
<keyword evidence="8" id="KW-0479">Metal-binding</keyword>
<evidence type="ECO:0000256" key="4">
    <source>
        <dbReference type="ARBA" id="ARBA00023180"/>
    </source>
</evidence>
<evidence type="ECO:0000256" key="1">
    <source>
        <dbReference type="ARBA" id="ARBA00008139"/>
    </source>
</evidence>
<keyword evidence="8" id="KW-0378">Hydrolase</keyword>
<organism evidence="9 10">
    <name type="scientific">Biomphalaria pfeifferi</name>
    <name type="common">Bloodfluke planorb</name>
    <name type="synonym">Freshwater snail</name>
    <dbReference type="NCBI Taxonomy" id="112525"/>
    <lineage>
        <taxon>Eukaryota</taxon>
        <taxon>Metazoa</taxon>
        <taxon>Spiralia</taxon>
        <taxon>Lophotrochozoa</taxon>
        <taxon>Mollusca</taxon>
        <taxon>Gastropoda</taxon>
        <taxon>Heterobranchia</taxon>
        <taxon>Euthyneura</taxon>
        <taxon>Panpulmonata</taxon>
        <taxon>Hygrophila</taxon>
        <taxon>Lymnaeoidea</taxon>
        <taxon>Planorbidae</taxon>
        <taxon>Biomphalaria</taxon>
    </lineage>
</organism>
<comment type="caution">
    <text evidence="7">Lacks conserved residue(s) required for the propagation of feature annotation.</text>
</comment>